<evidence type="ECO:0000313" key="1">
    <source>
        <dbReference type="EMBL" id="TXN35643.1"/>
    </source>
</evidence>
<dbReference type="Proteomes" id="UP000321456">
    <property type="component" value="Unassembled WGS sequence"/>
</dbReference>
<dbReference type="InterPro" id="IPR052927">
    <property type="entry name" value="DCC_oxidoreductase"/>
</dbReference>
<dbReference type="InterPro" id="IPR007263">
    <property type="entry name" value="DCC1-like"/>
</dbReference>
<dbReference type="PANTHER" id="PTHR33639">
    <property type="entry name" value="THIOL-DISULFIDE OXIDOREDUCTASE DCC"/>
    <property type="match status" value="1"/>
</dbReference>
<dbReference type="AlphaFoldDB" id="A0A5C8V1I3"/>
<comment type="caution">
    <text evidence="1">The sequence shown here is derived from an EMBL/GenBank/DDBJ whole genome shotgun (WGS) entry which is preliminary data.</text>
</comment>
<dbReference type="RefSeq" id="WP_147744375.1">
    <property type="nucleotide sequence ID" value="NZ_VRUR01000002.1"/>
</dbReference>
<accession>A0A5C8V1I3</accession>
<protein>
    <submittedName>
        <fullName evidence="1">DUF393 domain-containing protein</fullName>
    </submittedName>
</protein>
<evidence type="ECO:0000313" key="2">
    <source>
        <dbReference type="Proteomes" id="UP000321456"/>
    </source>
</evidence>
<dbReference type="Pfam" id="PF04134">
    <property type="entry name" value="DCC1-like"/>
    <property type="match status" value="1"/>
</dbReference>
<gene>
    <name evidence="1" type="ORF">FVB32_13775</name>
</gene>
<keyword evidence="2" id="KW-1185">Reference proteome</keyword>
<dbReference type="GO" id="GO:0015035">
    <property type="term" value="F:protein-disulfide reductase activity"/>
    <property type="evidence" value="ECO:0007669"/>
    <property type="project" value="InterPro"/>
</dbReference>
<organism evidence="1 2">
    <name type="scientific">Flagellimonas hymeniacidonis</name>
    <dbReference type="NCBI Taxonomy" id="2603628"/>
    <lineage>
        <taxon>Bacteria</taxon>
        <taxon>Pseudomonadati</taxon>
        <taxon>Bacteroidota</taxon>
        <taxon>Flavobacteriia</taxon>
        <taxon>Flavobacteriales</taxon>
        <taxon>Flavobacteriaceae</taxon>
        <taxon>Flagellimonas</taxon>
    </lineage>
</organism>
<dbReference type="PANTHER" id="PTHR33639:SF2">
    <property type="entry name" value="DUF393 DOMAIN-CONTAINING PROTEIN"/>
    <property type="match status" value="1"/>
</dbReference>
<sequence length="136" mass="15401">MKENKKIILFDGVCNLCNGVIQFVIKRDKKDTFRYAALQSEIGAQLIAERAIDTTKVDSIILIEPGVAYFTKSDAALEISKSFGGGWKLLSIFTWIPKSFRDVVYDLIARNRYKLFGRKDACMIPTPELQAKFLDS</sequence>
<dbReference type="EMBL" id="VRUR01000002">
    <property type="protein sequence ID" value="TXN35643.1"/>
    <property type="molecule type" value="Genomic_DNA"/>
</dbReference>
<proteinExistence type="predicted"/>
<name>A0A5C8V1I3_9FLAO</name>
<reference evidence="1 2" key="1">
    <citation type="submission" date="2019-08" db="EMBL/GenBank/DDBJ databases">
        <title>Professor.</title>
        <authorList>
            <person name="Park J.S."/>
        </authorList>
    </citation>
    <scope>NUCLEOTIDE SEQUENCE [LARGE SCALE GENOMIC DNA]</scope>
    <source>
        <strain evidence="1 2">176CP5-101</strain>
    </source>
</reference>